<feature type="binding site" evidence="9">
    <location>
        <position position="31"/>
    </location>
    <ligand>
        <name>substrate</name>
    </ligand>
</feature>
<sequence length="176" mass="19661">MSSKRAAVMFGNFNVTSQVFYQSQKSFGLVNLKPILPGHVLVCPLRRVSRISGLTGEEAADFYATVQKISLAIEKYYHADGLNISIQDGPLAGQSVPHVHCHIIPRKLDDLPNIDDIYRLLDSKPGDLDHVFNVIRENRRTEALGVDSEQRPPREMEDMEAEAKALADFLATQQES</sequence>
<comment type="function">
    <text evidence="6">Cleaves A-5'-PPP-5'A to yield AMP and ADP. Can cleave all dinucleoside polyphosphates, provided the phosphate chain contains at least 3 phosphates and that 1 of the 2 bases composing the nucleotide is a purine. Is most effective on dinucleoside triphosphates. Negatively regulates intracellular dinucleoside polyphosphate levels, which elevate following heat shock.</text>
</comment>
<gene>
    <name evidence="14" type="primary">HNT2</name>
    <name evidence="14" type="ORF">AWJ20_1664</name>
</gene>
<evidence type="ECO:0000256" key="10">
    <source>
        <dbReference type="PIRSR" id="PIRSR639383-3"/>
    </source>
</evidence>
<feature type="domain" description="HIT" evidence="13">
    <location>
        <begin position="6"/>
        <end position="113"/>
    </location>
</feature>
<dbReference type="AlphaFoldDB" id="A0A167DWE9"/>
<dbReference type="Proteomes" id="UP000189580">
    <property type="component" value="Chromosome a"/>
</dbReference>
<reference evidence="14 15" key="1">
    <citation type="submission" date="2016-02" db="EMBL/GenBank/DDBJ databases">
        <title>Complete genome sequence and transcriptome regulation of the pentose utilising yeast Sugiyamaella lignohabitans.</title>
        <authorList>
            <person name="Bellasio M."/>
            <person name="Peymann A."/>
            <person name="Valli M."/>
            <person name="Sipitzky M."/>
            <person name="Graf A."/>
            <person name="Sauer M."/>
            <person name="Marx H."/>
            <person name="Mattanovich D."/>
        </authorList>
    </citation>
    <scope>NUCLEOTIDE SEQUENCE [LARGE SCALE GENOMIC DNA]</scope>
    <source>
        <strain evidence="14 15">CBS 10342</strain>
    </source>
</reference>
<protein>
    <recommendedName>
        <fullName evidence="3 12">Bis(5'-adenosyl)-triphosphatase</fullName>
        <ecNumber evidence="2 12">3.6.1.29</ecNumber>
    </recommendedName>
</protein>
<feature type="short sequence motif" description="Histidine triad motif" evidence="11">
    <location>
        <begin position="98"/>
        <end position="102"/>
    </location>
</feature>
<accession>A0A167DWE9</accession>
<evidence type="ECO:0000256" key="6">
    <source>
        <dbReference type="ARBA" id="ARBA00025241"/>
    </source>
</evidence>
<comment type="catalytic activity">
    <reaction evidence="7 12">
        <text>P(1),P(3)-bis(5'-adenosyl) triphosphate + H2O = AMP + ADP + 2 H(+)</text>
        <dbReference type="Rhea" id="RHEA:13893"/>
        <dbReference type="ChEBI" id="CHEBI:15377"/>
        <dbReference type="ChEBI" id="CHEBI:15378"/>
        <dbReference type="ChEBI" id="CHEBI:58529"/>
        <dbReference type="ChEBI" id="CHEBI:456215"/>
        <dbReference type="ChEBI" id="CHEBI:456216"/>
        <dbReference type="EC" id="3.6.1.29"/>
    </reaction>
</comment>
<dbReference type="Gene3D" id="3.30.428.10">
    <property type="entry name" value="HIT-like"/>
    <property type="match status" value="1"/>
</dbReference>
<dbReference type="GeneID" id="30033491"/>
<dbReference type="PANTHER" id="PTHR46243:SF1">
    <property type="entry name" value="BIS(5'-ADENOSYL)-TRIPHOSPHATASE"/>
    <property type="match status" value="1"/>
</dbReference>
<proteinExistence type="predicted"/>
<evidence type="ECO:0000256" key="8">
    <source>
        <dbReference type="PIRSR" id="PIRSR639383-1"/>
    </source>
</evidence>
<dbReference type="Pfam" id="PF01230">
    <property type="entry name" value="HIT"/>
    <property type="match status" value="1"/>
</dbReference>
<dbReference type="InterPro" id="IPR036265">
    <property type="entry name" value="HIT-like_sf"/>
</dbReference>
<dbReference type="GO" id="GO:0000166">
    <property type="term" value="F:nucleotide binding"/>
    <property type="evidence" value="ECO:0007669"/>
    <property type="project" value="UniProtKB-KW"/>
</dbReference>
<dbReference type="GO" id="GO:0004081">
    <property type="term" value="F:bis(5'-nucleosyl)-tetraphosphatase (asymmetrical) activity"/>
    <property type="evidence" value="ECO:0007669"/>
    <property type="project" value="EnsemblFungi"/>
</dbReference>
<dbReference type="InterPro" id="IPR051884">
    <property type="entry name" value="Bis(5'-adenosyl)-TPase_reg"/>
</dbReference>
<evidence type="ECO:0000256" key="9">
    <source>
        <dbReference type="PIRSR" id="PIRSR639383-2"/>
    </source>
</evidence>
<feature type="active site" description="Tele-AMP-histidine intermediate" evidence="8">
    <location>
        <position position="100"/>
    </location>
</feature>
<dbReference type="SUPFAM" id="SSF54197">
    <property type="entry name" value="HIT-like"/>
    <property type="match status" value="1"/>
</dbReference>
<evidence type="ECO:0000256" key="7">
    <source>
        <dbReference type="ARBA" id="ARBA00047780"/>
    </source>
</evidence>
<evidence type="ECO:0000256" key="1">
    <source>
        <dbReference type="ARBA" id="ARBA00001936"/>
    </source>
</evidence>
<name>A0A167DWE9_9ASCO</name>
<feature type="binding site" evidence="9">
    <location>
        <position position="87"/>
    </location>
    <ligand>
        <name>substrate</name>
    </ligand>
</feature>
<dbReference type="GO" id="GO:0015964">
    <property type="term" value="P:diadenosine triphosphate catabolic process"/>
    <property type="evidence" value="ECO:0007669"/>
    <property type="project" value="EnsemblFungi"/>
</dbReference>
<dbReference type="RefSeq" id="XP_018735853.1">
    <property type="nucleotide sequence ID" value="XM_018878562.1"/>
</dbReference>
<dbReference type="KEGG" id="slb:AWJ20_1664"/>
<keyword evidence="5 12" id="KW-0378">Hydrolase</keyword>
<dbReference type="GO" id="GO:0047710">
    <property type="term" value="F:bis(5'-adenosyl)-triphosphatase activity"/>
    <property type="evidence" value="ECO:0007669"/>
    <property type="project" value="UniProtKB-UniRule"/>
</dbReference>
<feature type="binding site" evidence="9">
    <location>
        <position position="102"/>
    </location>
    <ligand>
        <name>substrate</name>
    </ligand>
</feature>
<dbReference type="OrthoDB" id="680339at2759"/>
<keyword evidence="15" id="KW-1185">Reference proteome</keyword>
<dbReference type="EMBL" id="CP014501">
    <property type="protein sequence ID" value="ANB13376.1"/>
    <property type="molecule type" value="Genomic_DNA"/>
</dbReference>
<evidence type="ECO:0000313" key="15">
    <source>
        <dbReference type="Proteomes" id="UP000189580"/>
    </source>
</evidence>
<feature type="site" description="Important for induction of apoptosis" evidence="10">
    <location>
        <position position="118"/>
    </location>
</feature>
<dbReference type="EC" id="3.6.1.29" evidence="2 12"/>
<evidence type="ECO:0000256" key="11">
    <source>
        <dbReference type="PROSITE-ProRule" id="PRU00464"/>
    </source>
</evidence>
<evidence type="ECO:0000256" key="4">
    <source>
        <dbReference type="ARBA" id="ARBA00022741"/>
    </source>
</evidence>
<dbReference type="InterPro" id="IPR039383">
    <property type="entry name" value="FHIT"/>
</dbReference>
<dbReference type="CDD" id="cd01275">
    <property type="entry name" value="FHIT"/>
    <property type="match status" value="1"/>
</dbReference>
<evidence type="ECO:0000313" key="14">
    <source>
        <dbReference type="EMBL" id="ANB13376.1"/>
    </source>
</evidence>
<evidence type="ECO:0000256" key="3">
    <source>
        <dbReference type="ARBA" id="ARBA00014605"/>
    </source>
</evidence>
<keyword evidence="4 12" id="KW-0547">Nucleotide-binding</keyword>
<dbReference type="FunFam" id="3.30.428.10:FF:000011">
    <property type="entry name" value="Fragile histidine triad"/>
    <property type="match status" value="1"/>
</dbReference>
<evidence type="ECO:0000256" key="5">
    <source>
        <dbReference type="ARBA" id="ARBA00022801"/>
    </source>
</evidence>
<evidence type="ECO:0000259" key="13">
    <source>
        <dbReference type="PROSITE" id="PS51084"/>
    </source>
</evidence>
<dbReference type="PROSITE" id="PS51084">
    <property type="entry name" value="HIT_2"/>
    <property type="match status" value="1"/>
</dbReference>
<feature type="binding site" evidence="9">
    <location>
        <begin position="93"/>
        <end position="96"/>
    </location>
    <ligand>
        <name>substrate</name>
    </ligand>
</feature>
<comment type="cofactor">
    <cofactor evidence="1 12">
        <name>Mn(2+)</name>
        <dbReference type="ChEBI" id="CHEBI:29035"/>
    </cofactor>
</comment>
<evidence type="ECO:0000256" key="2">
    <source>
        <dbReference type="ARBA" id="ARBA00012377"/>
    </source>
</evidence>
<evidence type="ECO:0000256" key="12">
    <source>
        <dbReference type="RuleBase" id="RU366076"/>
    </source>
</evidence>
<dbReference type="InterPro" id="IPR011146">
    <property type="entry name" value="HIT-like"/>
</dbReference>
<dbReference type="PANTHER" id="PTHR46243">
    <property type="entry name" value="BIS(5'-ADENOSYL)-TRIPHOSPHATASE"/>
    <property type="match status" value="1"/>
</dbReference>
<organism evidence="14 15">
    <name type="scientific">Sugiyamaella lignohabitans</name>
    <dbReference type="NCBI Taxonomy" id="796027"/>
    <lineage>
        <taxon>Eukaryota</taxon>
        <taxon>Fungi</taxon>
        <taxon>Dikarya</taxon>
        <taxon>Ascomycota</taxon>
        <taxon>Saccharomycotina</taxon>
        <taxon>Dipodascomycetes</taxon>
        <taxon>Dipodascales</taxon>
        <taxon>Trichomonascaceae</taxon>
        <taxon>Sugiyamaella</taxon>
    </lineage>
</organism>